<proteinExistence type="predicted"/>
<evidence type="ECO:0000313" key="2">
    <source>
        <dbReference type="Proteomes" id="UP000250235"/>
    </source>
</evidence>
<organism evidence="1 2">
    <name type="scientific">Dorcoceras hygrometricum</name>
    <dbReference type="NCBI Taxonomy" id="472368"/>
    <lineage>
        <taxon>Eukaryota</taxon>
        <taxon>Viridiplantae</taxon>
        <taxon>Streptophyta</taxon>
        <taxon>Embryophyta</taxon>
        <taxon>Tracheophyta</taxon>
        <taxon>Spermatophyta</taxon>
        <taxon>Magnoliopsida</taxon>
        <taxon>eudicotyledons</taxon>
        <taxon>Gunneridae</taxon>
        <taxon>Pentapetalae</taxon>
        <taxon>asterids</taxon>
        <taxon>lamiids</taxon>
        <taxon>Lamiales</taxon>
        <taxon>Gesneriaceae</taxon>
        <taxon>Didymocarpoideae</taxon>
        <taxon>Trichosporeae</taxon>
        <taxon>Loxocarpinae</taxon>
        <taxon>Dorcoceras</taxon>
    </lineage>
</organism>
<accession>A0A2Z7BNV9</accession>
<dbReference type="OrthoDB" id="2012870at2759"/>
<protein>
    <submittedName>
        <fullName evidence="1">Uncharacterized protein</fullName>
    </submittedName>
</protein>
<dbReference type="Proteomes" id="UP000250235">
    <property type="component" value="Unassembled WGS sequence"/>
</dbReference>
<dbReference type="PANTHER" id="PTHR33644">
    <property type="entry name" value="U-BOX DOMAIN-CONTAINING PROTEIN 62-RELATED"/>
    <property type="match status" value="1"/>
</dbReference>
<dbReference type="InterPro" id="IPR027443">
    <property type="entry name" value="IPNS-like_sf"/>
</dbReference>
<dbReference type="EMBL" id="KV003914">
    <property type="protein sequence ID" value="KZV36251.1"/>
    <property type="molecule type" value="Genomic_DNA"/>
</dbReference>
<dbReference type="PANTHER" id="PTHR33644:SF2">
    <property type="entry name" value="2-OXOGLUTARATE (2OG) AND FE(II)-DEPENDENT OXYGENASE SUPERFAMILY PROTEIN"/>
    <property type="match status" value="1"/>
</dbReference>
<name>A0A2Z7BNV9_9LAMI</name>
<dbReference type="AlphaFoldDB" id="A0A2Z7BNV9"/>
<evidence type="ECO:0000313" key="1">
    <source>
        <dbReference type="EMBL" id="KZV36251.1"/>
    </source>
</evidence>
<keyword evidence="2" id="KW-1185">Reference proteome</keyword>
<dbReference type="SUPFAM" id="SSF51197">
    <property type="entry name" value="Clavaminate synthase-like"/>
    <property type="match status" value="1"/>
</dbReference>
<dbReference type="Gene3D" id="2.60.120.330">
    <property type="entry name" value="B-lactam Antibiotic, Isopenicillin N Synthase, Chain"/>
    <property type="match status" value="1"/>
</dbReference>
<gene>
    <name evidence="1" type="ORF">F511_14269</name>
</gene>
<sequence>MAGNGLPTLGRVKLVDLIPSEGLPSDAYKLSVSTLSQSLVQYSAAIIQLPICDAALLRSCLQSSRLYFLHKPPIPSSDIIDDSREWCKTSGYHADPQLWQETYDFRPGVTFTEPSNETEIPPSGLVDIFGMLGQVCRGVLDAMTFYLNLRSSPFTEILDNVPLRNREVSSSVLSVCCHGRPSFVHHNLTAREDGQLVMFSDHDEHQVDRSLLTLIKSDKAGLHIRDFQGHWVLVDGDLGPNEAIIFPGLALYQATAGYINAALHRIDTSNLQGTMYGRCSLAFKLMPKSMTTINCSEMQAAGYGVEAQFLLPLPVDDLMQRSTDQLLNRNNFATFNFPPTHEGWAWFIFSFDVTYLEV</sequence>
<reference evidence="1 2" key="1">
    <citation type="journal article" date="2015" name="Proc. Natl. Acad. Sci. U.S.A.">
        <title>The resurrection genome of Boea hygrometrica: A blueprint for survival of dehydration.</title>
        <authorList>
            <person name="Xiao L."/>
            <person name="Yang G."/>
            <person name="Zhang L."/>
            <person name="Yang X."/>
            <person name="Zhao S."/>
            <person name="Ji Z."/>
            <person name="Zhou Q."/>
            <person name="Hu M."/>
            <person name="Wang Y."/>
            <person name="Chen M."/>
            <person name="Xu Y."/>
            <person name="Jin H."/>
            <person name="Xiao X."/>
            <person name="Hu G."/>
            <person name="Bao F."/>
            <person name="Hu Y."/>
            <person name="Wan P."/>
            <person name="Li L."/>
            <person name="Deng X."/>
            <person name="Kuang T."/>
            <person name="Xiang C."/>
            <person name="Zhu J.K."/>
            <person name="Oliver M.J."/>
            <person name="He Y."/>
        </authorList>
    </citation>
    <scope>NUCLEOTIDE SEQUENCE [LARGE SCALE GENOMIC DNA]</scope>
    <source>
        <strain evidence="2">cv. XS01</strain>
    </source>
</reference>